<dbReference type="Proteomes" id="UP001549321">
    <property type="component" value="Unassembled WGS sequence"/>
</dbReference>
<proteinExistence type="predicted"/>
<evidence type="ECO:0000313" key="1">
    <source>
        <dbReference type="EMBL" id="MET4634432.1"/>
    </source>
</evidence>
<evidence type="ECO:0008006" key="3">
    <source>
        <dbReference type="Google" id="ProtNLM"/>
    </source>
</evidence>
<keyword evidence="2" id="KW-1185">Reference proteome</keyword>
<protein>
    <recommendedName>
        <fullName evidence="3">Autotransporter outer membrane beta-barrel domain-containing protein</fullName>
    </recommendedName>
</protein>
<sequence length="209" mass="22058">MKELTGQQRISPPLSFARQARRCPRVNSWLLSGASFAILAPISFIPPAYAADINVSNSTEFVQALTDASTDAEPTTIRLQGDVSVTAPTVLPSAVAPESVTIDTTGGHTLTLDGTGTIWDAGRYTTMVVEGSLDGGLTLSGGANVTIHDNPGNSQPYGQLLQNSGGQSAGGESPLLVRRRCRHAVPHPRHLGTVDDRHGGIFRLHPDDQ</sequence>
<comment type="caution">
    <text evidence="1">The sequence shown here is derived from an EMBL/GenBank/DDBJ whole genome shotgun (WGS) entry which is preliminary data.</text>
</comment>
<accession>A0ABV2QZI8</accession>
<evidence type="ECO:0000313" key="2">
    <source>
        <dbReference type="Proteomes" id="UP001549321"/>
    </source>
</evidence>
<organism evidence="1 2">
    <name type="scientific">Kaistia defluvii</name>
    <dbReference type="NCBI Taxonomy" id="410841"/>
    <lineage>
        <taxon>Bacteria</taxon>
        <taxon>Pseudomonadati</taxon>
        <taxon>Pseudomonadota</taxon>
        <taxon>Alphaproteobacteria</taxon>
        <taxon>Hyphomicrobiales</taxon>
        <taxon>Kaistiaceae</taxon>
        <taxon>Kaistia</taxon>
    </lineage>
</organism>
<gene>
    <name evidence="1" type="ORF">ABIE08_002345</name>
</gene>
<dbReference type="SUPFAM" id="SSF51126">
    <property type="entry name" value="Pectin lyase-like"/>
    <property type="match status" value="1"/>
</dbReference>
<reference evidence="1 2" key="1">
    <citation type="submission" date="2024-06" db="EMBL/GenBank/DDBJ databases">
        <title>Sorghum-associated microbial communities from plants grown in Nebraska, USA.</title>
        <authorList>
            <person name="Schachtman D."/>
        </authorList>
    </citation>
    <scope>NUCLEOTIDE SEQUENCE [LARGE SCALE GENOMIC DNA]</scope>
    <source>
        <strain evidence="1 2">3207</strain>
    </source>
</reference>
<dbReference type="EMBL" id="JBEPSM010000001">
    <property type="protein sequence ID" value="MET4634432.1"/>
    <property type="molecule type" value="Genomic_DNA"/>
</dbReference>
<dbReference type="InterPro" id="IPR011050">
    <property type="entry name" value="Pectin_lyase_fold/virulence"/>
</dbReference>
<name>A0ABV2QZI8_9HYPH</name>